<dbReference type="InterPro" id="IPR005524">
    <property type="entry name" value="DUF318"/>
</dbReference>
<evidence type="ECO:0000256" key="4">
    <source>
        <dbReference type="ARBA" id="ARBA00022692"/>
    </source>
</evidence>
<keyword evidence="4 7" id="KW-0812">Transmembrane</keyword>
<feature type="transmembrane region" description="Helical" evidence="7">
    <location>
        <begin position="159"/>
        <end position="183"/>
    </location>
</feature>
<dbReference type="Pfam" id="PF03773">
    <property type="entry name" value="ArsP_1"/>
    <property type="match status" value="1"/>
</dbReference>
<sequence>MTHSLKNTAEDQAATAAPKPKKRKIFDGGFLVLVAMTLFAAIGVIAQKGLWRVVEIFGETIVFAVTLSPKILGGVFIAAAIPLLVSNDKIANMVGGERGIWGLGLAAFLGALMPGGPMMVYPLAAGFVVAGVDAGALVAFVTGWSLLNLNRTLIWEMSFLHADFVLLRLSISVILPIICGLAARKMFAEARA</sequence>
<reference evidence="8 9" key="1">
    <citation type="submission" date="2019-03" db="EMBL/GenBank/DDBJ databases">
        <title>Genomic Encyclopedia of Type Strains, Phase III (KMG-III): the genomes of soil and plant-associated and newly described type strains.</title>
        <authorList>
            <person name="Whitman W."/>
        </authorList>
    </citation>
    <scope>NUCLEOTIDE SEQUENCE [LARGE SCALE GENOMIC DNA]</scope>
    <source>
        <strain evidence="8 9">CGMCC 1.7002</strain>
    </source>
</reference>
<keyword evidence="9" id="KW-1185">Reference proteome</keyword>
<protein>
    <submittedName>
        <fullName evidence="8">Putative permease</fullName>
    </submittedName>
</protein>
<feature type="transmembrane region" description="Helical" evidence="7">
    <location>
        <begin position="61"/>
        <end position="86"/>
    </location>
</feature>
<evidence type="ECO:0000256" key="7">
    <source>
        <dbReference type="SAM" id="Phobius"/>
    </source>
</evidence>
<evidence type="ECO:0000256" key="6">
    <source>
        <dbReference type="ARBA" id="ARBA00023136"/>
    </source>
</evidence>
<keyword evidence="5 7" id="KW-1133">Transmembrane helix</keyword>
<evidence type="ECO:0000256" key="2">
    <source>
        <dbReference type="ARBA" id="ARBA00006386"/>
    </source>
</evidence>
<dbReference type="Proteomes" id="UP000295391">
    <property type="component" value="Unassembled WGS sequence"/>
</dbReference>
<evidence type="ECO:0000256" key="3">
    <source>
        <dbReference type="ARBA" id="ARBA00022475"/>
    </source>
</evidence>
<accession>A0A4R6VX76</accession>
<feature type="transmembrane region" description="Helical" evidence="7">
    <location>
        <begin position="28"/>
        <end position="46"/>
    </location>
</feature>
<dbReference type="AlphaFoldDB" id="A0A4R6VX76"/>
<feature type="transmembrane region" description="Helical" evidence="7">
    <location>
        <begin position="98"/>
        <end position="117"/>
    </location>
</feature>
<name>A0A4R6VX76_9HYPH</name>
<proteinExistence type="inferred from homology"/>
<keyword evidence="3" id="KW-1003">Cell membrane</keyword>
<comment type="subcellular location">
    <subcellularLocation>
        <location evidence="1">Cell membrane</location>
        <topology evidence="1">Multi-pass membrane protein</topology>
    </subcellularLocation>
</comment>
<evidence type="ECO:0000256" key="5">
    <source>
        <dbReference type="ARBA" id="ARBA00022989"/>
    </source>
</evidence>
<gene>
    <name evidence="8" type="ORF">ATL17_1187</name>
</gene>
<evidence type="ECO:0000256" key="1">
    <source>
        <dbReference type="ARBA" id="ARBA00004651"/>
    </source>
</evidence>
<organism evidence="8 9">
    <name type="scientific">Maritalea mobilis</name>
    <dbReference type="NCBI Taxonomy" id="483324"/>
    <lineage>
        <taxon>Bacteria</taxon>
        <taxon>Pseudomonadati</taxon>
        <taxon>Pseudomonadota</taxon>
        <taxon>Alphaproteobacteria</taxon>
        <taxon>Hyphomicrobiales</taxon>
        <taxon>Devosiaceae</taxon>
        <taxon>Maritalea</taxon>
    </lineage>
</organism>
<comment type="similarity">
    <text evidence="2">Belongs to the UPF0718 family.</text>
</comment>
<dbReference type="EMBL" id="SNYR01000001">
    <property type="protein sequence ID" value="TDQ67180.1"/>
    <property type="molecule type" value="Genomic_DNA"/>
</dbReference>
<evidence type="ECO:0000313" key="8">
    <source>
        <dbReference type="EMBL" id="TDQ67180.1"/>
    </source>
</evidence>
<feature type="transmembrane region" description="Helical" evidence="7">
    <location>
        <begin position="123"/>
        <end position="147"/>
    </location>
</feature>
<comment type="caution">
    <text evidence="8">The sequence shown here is derived from an EMBL/GenBank/DDBJ whole genome shotgun (WGS) entry which is preliminary data.</text>
</comment>
<keyword evidence="6 7" id="KW-0472">Membrane</keyword>
<evidence type="ECO:0000313" key="9">
    <source>
        <dbReference type="Proteomes" id="UP000295391"/>
    </source>
</evidence>
<dbReference type="GO" id="GO:0005886">
    <property type="term" value="C:plasma membrane"/>
    <property type="evidence" value="ECO:0007669"/>
    <property type="project" value="UniProtKB-SubCell"/>
</dbReference>